<dbReference type="AlphaFoldDB" id="A0A0G1T0A1"/>
<gene>
    <name evidence="1" type="ORF">UY01_C0022G0007</name>
</gene>
<protein>
    <submittedName>
        <fullName evidence="1">Uncharacterized protein</fullName>
    </submittedName>
</protein>
<organism evidence="1 2">
    <name type="scientific">Candidatus Nomurabacteria bacterium GW2011_GWB1_47_6</name>
    <dbReference type="NCBI Taxonomy" id="1618749"/>
    <lineage>
        <taxon>Bacteria</taxon>
        <taxon>Candidatus Nomuraibacteriota</taxon>
    </lineage>
</organism>
<sequence length="158" mass="17685">MTTKHGLLHFRTAQALLDLDDPSKSVALPIVKGKAAGKLDIIYQLYPPRGVHRNSIPATYTFVLDDWVTHEIELMVSLVDTGDGACDLSFGFISHDHWQGVCERAGMQIKTEHNYVAVKYNPTTREGFVYMYKEAYAVIEALNKGRLESARKLKKSGS</sequence>
<accession>A0A0G1T0A1</accession>
<comment type="caution">
    <text evidence="1">The sequence shown here is derived from an EMBL/GenBank/DDBJ whole genome shotgun (WGS) entry which is preliminary data.</text>
</comment>
<evidence type="ECO:0000313" key="2">
    <source>
        <dbReference type="Proteomes" id="UP000034879"/>
    </source>
</evidence>
<reference evidence="1" key="1">
    <citation type="journal article" date="2015" name="Nature">
        <title>rRNA introns, odd ribosomes, and small enigmatic genomes across a large radiation of phyla.</title>
        <authorList>
            <person name="Brown C.T."/>
            <person name="Hug L.A."/>
            <person name="Thomas B.C."/>
            <person name="Sharon I."/>
            <person name="Castelle C.J."/>
            <person name="Singh A."/>
            <person name="Wilkins M.J."/>
            <person name="Williams K.H."/>
            <person name="Banfield J.F."/>
        </authorList>
    </citation>
    <scope>NUCLEOTIDE SEQUENCE [LARGE SCALE GENOMIC DNA]</scope>
</reference>
<name>A0A0G1T0A1_9BACT</name>
<dbReference type="EMBL" id="LCOJ01000022">
    <property type="protein sequence ID" value="KKU75147.1"/>
    <property type="molecule type" value="Genomic_DNA"/>
</dbReference>
<evidence type="ECO:0000313" key="1">
    <source>
        <dbReference type="EMBL" id="KKU75147.1"/>
    </source>
</evidence>
<proteinExistence type="predicted"/>
<dbReference type="Proteomes" id="UP000034879">
    <property type="component" value="Unassembled WGS sequence"/>
</dbReference>